<gene>
    <name evidence="2" type="ORF">CGOC_LOCUS6993</name>
</gene>
<dbReference type="EMBL" id="UYRV01023694">
    <property type="protein sequence ID" value="VDK74093.1"/>
    <property type="molecule type" value="Genomic_DNA"/>
</dbReference>
<proteinExistence type="predicted"/>
<keyword evidence="3" id="KW-1185">Reference proteome</keyword>
<dbReference type="AlphaFoldDB" id="A0A3P6SVU2"/>
<dbReference type="Proteomes" id="UP000271889">
    <property type="component" value="Unassembled WGS sequence"/>
</dbReference>
<reference evidence="2 3" key="1">
    <citation type="submission" date="2018-11" db="EMBL/GenBank/DDBJ databases">
        <authorList>
            <consortium name="Pathogen Informatics"/>
        </authorList>
    </citation>
    <scope>NUCLEOTIDE SEQUENCE [LARGE SCALE GENOMIC DNA]</scope>
</reference>
<feature type="compositionally biased region" description="Basic and acidic residues" evidence="1">
    <location>
        <begin position="19"/>
        <end position="30"/>
    </location>
</feature>
<accession>A0A3P6SVU2</accession>
<sequence length="36" mass="4060">MLKTEKALMTAVAPSAVHTDADETEKDRMPQRQCKK</sequence>
<feature type="region of interest" description="Disordered" evidence="1">
    <location>
        <begin position="1"/>
        <end position="36"/>
    </location>
</feature>
<protein>
    <submittedName>
        <fullName evidence="2">Uncharacterized protein</fullName>
    </submittedName>
</protein>
<evidence type="ECO:0000256" key="1">
    <source>
        <dbReference type="SAM" id="MobiDB-lite"/>
    </source>
</evidence>
<evidence type="ECO:0000313" key="3">
    <source>
        <dbReference type="Proteomes" id="UP000271889"/>
    </source>
</evidence>
<organism evidence="2 3">
    <name type="scientific">Cylicostephanus goldi</name>
    <name type="common">Nematode worm</name>
    <dbReference type="NCBI Taxonomy" id="71465"/>
    <lineage>
        <taxon>Eukaryota</taxon>
        <taxon>Metazoa</taxon>
        <taxon>Ecdysozoa</taxon>
        <taxon>Nematoda</taxon>
        <taxon>Chromadorea</taxon>
        <taxon>Rhabditida</taxon>
        <taxon>Rhabditina</taxon>
        <taxon>Rhabditomorpha</taxon>
        <taxon>Strongyloidea</taxon>
        <taxon>Strongylidae</taxon>
        <taxon>Cylicostephanus</taxon>
    </lineage>
</organism>
<evidence type="ECO:0000313" key="2">
    <source>
        <dbReference type="EMBL" id="VDK74093.1"/>
    </source>
</evidence>
<name>A0A3P6SVU2_CYLGO</name>